<reference evidence="6 7" key="1">
    <citation type="journal article" date="2018" name="Genome Biol. Evol.">
        <title>Multiple Roots of Fruiting Body Formation in Amoebozoa.</title>
        <authorList>
            <person name="Hillmann F."/>
            <person name="Forbes G."/>
            <person name="Novohradska S."/>
            <person name="Ferling I."/>
            <person name="Riege K."/>
            <person name="Groth M."/>
            <person name="Westermann M."/>
            <person name="Marz M."/>
            <person name="Spaller T."/>
            <person name="Winckler T."/>
            <person name="Schaap P."/>
            <person name="Glockner G."/>
        </authorList>
    </citation>
    <scope>NUCLEOTIDE SEQUENCE [LARGE SCALE GENOMIC DNA]</scope>
    <source>
        <strain evidence="6 7">Jena</strain>
    </source>
</reference>
<dbReference type="GO" id="GO:0048870">
    <property type="term" value="P:cell motility"/>
    <property type="evidence" value="ECO:0007669"/>
    <property type="project" value="InterPro"/>
</dbReference>
<feature type="coiled-coil region" evidence="4">
    <location>
        <begin position="27"/>
        <end position="54"/>
    </location>
</feature>
<dbReference type="InParanoid" id="A0A2P6NS73"/>
<dbReference type="InterPro" id="IPR000237">
    <property type="entry name" value="GRIP_dom"/>
</dbReference>
<feature type="coiled-coil region" evidence="4">
    <location>
        <begin position="157"/>
        <end position="191"/>
    </location>
</feature>
<dbReference type="EMBL" id="MDYQ01000026">
    <property type="protein sequence ID" value="PRP86807.1"/>
    <property type="molecule type" value="Genomic_DNA"/>
</dbReference>
<evidence type="ECO:0000259" key="5">
    <source>
        <dbReference type="PROSITE" id="PS50913"/>
    </source>
</evidence>
<dbReference type="GO" id="GO:0031267">
    <property type="term" value="F:small GTPase binding"/>
    <property type="evidence" value="ECO:0007669"/>
    <property type="project" value="TreeGrafter"/>
</dbReference>
<dbReference type="AlphaFoldDB" id="A0A2P6NS73"/>
<comment type="subcellular location">
    <subcellularLocation>
        <location evidence="1">Golgi apparatus</location>
    </subcellularLocation>
</comment>
<dbReference type="Proteomes" id="UP000241769">
    <property type="component" value="Unassembled WGS sequence"/>
</dbReference>
<dbReference type="OrthoDB" id="20546at2759"/>
<dbReference type="Pfam" id="PF13851">
    <property type="entry name" value="GAS"/>
    <property type="match status" value="1"/>
</dbReference>
<accession>A0A2P6NS73</accession>
<dbReference type="GO" id="GO:0007030">
    <property type="term" value="P:Golgi organization"/>
    <property type="evidence" value="ECO:0007669"/>
    <property type="project" value="TreeGrafter"/>
</dbReference>
<comment type="caution">
    <text evidence="6">The sequence shown here is derived from an EMBL/GenBank/DDBJ whole genome shotgun (WGS) entry which is preliminary data.</text>
</comment>
<keyword evidence="3 4" id="KW-0175">Coiled coil</keyword>
<dbReference type="GO" id="GO:0006888">
    <property type="term" value="P:endoplasmic reticulum to Golgi vesicle-mediated transport"/>
    <property type="evidence" value="ECO:0007669"/>
    <property type="project" value="TreeGrafter"/>
</dbReference>
<dbReference type="GO" id="GO:0005794">
    <property type="term" value="C:Golgi apparatus"/>
    <property type="evidence" value="ECO:0007669"/>
    <property type="project" value="UniProtKB-SubCell"/>
</dbReference>
<evidence type="ECO:0000313" key="6">
    <source>
        <dbReference type="EMBL" id="PRP86807.1"/>
    </source>
</evidence>
<feature type="coiled-coil region" evidence="4">
    <location>
        <begin position="90"/>
        <end position="131"/>
    </location>
</feature>
<protein>
    <recommendedName>
        <fullName evidence="5">GRIP domain-containing protein</fullName>
    </recommendedName>
</protein>
<feature type="domain" description="GRIP" evidence="5">
    <location>
        <begin position="212"/>
        <end position="260"/>
    </location>
</feature>
<evidence type="ECO:0000256" key="2">
    <source>
        <dbReference type="ARBA" id="ARBA00023034"/>
    </source>
</evidence>
<sequence length="315" mass="35827">MTDLTAEVIQSSLPYQALCFLTRIMQNERLKEQLAKSQKDLSRLKMHLMEVEELHTSDTIAKEDLITQLQQELIEVRKKQADQSIHERQQSHLQETIRQQQEQLAQSNEALSNLQNVLEQFQSDQQVLIEEKLSGLRKEVSSLKSELATSQNVIASLKNVGERCTAAESTVRSLQEEISQKTRNYIKLQEEVEPLRKAFEQTLSRLTSFAKNEENMIEKRMITSLLLSYFGGQANKKEVLELMSKLLGLSDQEKAAIGLTSRSSWSVIPFMGSNANKTVTAGEKNITDLWVDFLLQEAEKVEKAEQIQQQGSNGT</sequence>
<evidence type="ECO:0000256" key="4">
    <source>
        <dbReference type="SAM" id="Coils"/>
    </source>
</evidence>
<evidence type="ECO:0000313" key="7">
    <source>
        <dbReference type="Proteomes" id="UP000241769"/>
    </source>
</evidence>
<dbReference type="PANTHER" id="PTHR18921:SF2">
    <property type="entry name" value="THYROID RECEPTOR-INTERACTING PROTEIN 11"/>
    <property type="match status" value="1"/>
</dbReference>
<gene>
    <name evidence="6" type="ORF">PROFUN_05024</name>
</gene>
<keyword evidence="2" id="KW-0333">Golgi apparatus</keyword>
<dbReference type="InterPro" id="IPR025593">
    <property type="entry name" value="GAS8_dom"/>
</dbReference>
<dbReference type="Gene3D" id="1.10.287.1490">
    <property type="match status" value="1"/>
</dbReference>
<dbReference type="PANTHER" id="PTHR18921">
    <property type="entry name" value="MYOSIN HEAVY CHAIN - RELATED"/>
    <property type="match status" value="1"/>
</dbReference>
<keyword evidence="7" id="KW-1185">Reference proteome</keyword>
<dbReference type="PROSITE" id="PS50913">
    <property type="entry name" value="GRIP"/>
    <property type="match status" value="1"/>
</dbReference>
<name>A0A2P6NS73_9EUKA</name>
<proteinExistence type="predicted"/>
<organism evidence="6 7">
    <name type="scientific">Planoprotostelium fungivorum</name>
    <dbReference type="NCBI Taxonomy" id="1890364"/>
    <lineage>
        <taxon>Eukaryota</taxon>
        <taxon>Amoebozoa</taxon>
        <taxon>Evosea</taxon>
        <taxon>Variosea</taxon>
        <taxon>Cavosteliida</taxon>
        <taxon>Cavosteliaceae</taxon>
        <taxon>Planoprotostelium</taxon>
    </lineage>
</organism>
<evidence type="ECO:0000256" key="3">
    <source>
        <dbReference type="ARBA" id="ARBA00023054"/>
    </source>
</evidence>
<evidence type="ECO:0000256" key="1">
    <source>
        <dbReference type="ARBA" id="ARBA00004555"/>
    </source>
</evidence>
<dbReference type="GO" id="GO:0031514">
    <property type="term" value="C:motile cilium"/>
    <property type="evidence" value="ECO:0007669"/>
    <property type="project" value="InterPro"/>
</dbReference>